<feature type="region of interest" description="Disordered" evidence="2">
    <location>
        <begin position="407"/>
        <end position="426"/>
    </location>
</feature>
<dbReference type="InterPro" id="IPR052801">
    <property type="entry name" value="Ankyrin-EF-hand"/>
</dbReference>
<feature type="repeat" description="ANK" evidence="1">
    <location>
        <begin position="70"/>
        <end position="102"/>
    </location>
</feature>
<evidence type="ECO:0000313" key="3">
    <source>
        <dbReference type="EMBL" id="TSV68141.1"/>
    </source>
</evidence>
<reference evidence="3 4" key="1">
    <citation type="journal article" date="2019" name="Genome Biol. Evol.">
        <title>Whole-Genome Sequencing of the Giant Devil Catfish, Bagarius yarrelli.</title>
        <authorList>
            <person name="Jiang W."/>
            <person name="Lv Y."/>
            <person name="Cheng L."/>
            <person name="Yang K."/>
            <person name="Chao B."/>
            <person name="Wang X."/>
            <person name="Li Y."/>
            <person name="Pan X."/>
            <person name="You X."/>
            <person name="Zhang Y."/>
            <person name="Yang J."/>
            <person name="Li J."/>
            <person name="Zhang X."/>
            <person name="Liu S."/>
            <person name="Sun C."/>
            <person name="Yang J."/>
            <person name="Shi Q."/>
        </authorList>
    </citation>
    <scope>NUCLEOTIDE SEQUENCE [LARGE SCALE GENOMIC DNA]</scope>
    <source>
        <strain evidence="3">JWS20170419001</strain>
        <tissue evidence="3">Muscle</tissue>
    </source>
</reference>
<protein>
    <submittedName>
        <fullName evidence="3">Ankyrin repeat and EF-hand domain-containing protein 1</fullName>
    </submittedName>
</protein>
<dbReference type="InterPro" id="IPR036770">
    <property type="entry name" value="Ankyrin_rpt-contain_sf"/>
</dbReference>
<keyword evidence="4" id="KW-1185">Reference proteome</keyword>
<dbReference type="OrthoDB" id="539213at2759"/>
<evidence type="ECO:0000256" key="1">
    <source>
        <dbReference type="PROSITE-ProRule" id="PRU00023"/>
    </source>
</evidence>
<dbReference type="Pfam" id="PF12796">
    <property type="entry name" value="Ank_2"/>
    <property type="match status" value="3"/>
</dbReference>
<feature type="compositionally biased region" description="Polar residues" evidence="2">
    <location>
        <begin position="707"/>
        <end position="724"/>
    </location>
</feature>
<dbReference type="SMART" id="SM00248">
    <property type="entry name" value="ANK"/>
    <property type="match status" value="7"/>
</dbReference>
<feature type="region of interest" description="Disordered" evidence="2">
    <location>
        <begin position="670"/>
        <end position="724"/>
    </location>
</feature>
<name>A0A556V5J4_BAGYA</name>
<dbReference type="Proteomes" id="UP000319801">
    <property type="component" value="Unassembled WGS sequence"/>
</dbReference>
<dbReference type="AlphaFoldDB" id="A0A556V5J4"/>
<dbReference type="InterPro" id="IPR002110">
    <property type="entry name" value="Ankyrin_rpt"/>
</dbReference>
<gene>
    <name evidence="3" type="ORF">Baya_13418</name>
</gene>
<sequence length="724" mass="80083">MSDNIIHESHGRTSAALKISLRENVMAEGPLEIRQVYKLLQLVNQKDKVQVEKLVGFGVPGLINLTEPQEGKSALHLACMDNDLEMARFLLSLKAHPDIQDKNGRTATMLAAELGYVDMIKLLARHQASMTLVDKEGKGTLVFSTPTEMHEQIMELALNIDADVNNISSAGKSAFMFACEHAEQCEHLCMRLLEEGANPDVTDPVTGDTPLIAAVKAGSVALVKAILQKGVNPNAVDKSRLNAVHIAATKGLFEAREGCNVTKNLQDLLPSQLAKKNGHKAALKELKNVEQAWKDGTVTFCIEARLHDWSLEHEAELRQAFEAEMEEAEDSAESTVPNETFLAILREHRAPVNEERLENVVIALDQDRWGKVNISDFFKGNLFLPNNYQLSSYKSSTLKTEMKIRPPKAEVQKETTPISPDRRQADAEEEDLINFEPKEISVNLNRCVKSDDFETLMLALSQNVHVDARDRVYKTPLMTACMKGKHQMAEFLLEQKANVNLHDQFKWTALHHACMEGHGDIAQLLIDRGALIDAATANRVTPLMRAIESCKFNCVELLLNAGADVEATNKRGQDCLTLAQKYKAILICLKVEIALENAKLKKAGKKQAPPPKAKKPASTPQTSAQSRRVIALNPDATDHCITLPSATVCGPRVVPSSQFMKRLADRKKRLAKPDLMETTIRKPVVKTKGQAQKPANPEPDHMPPIAETNTSHNDQNGNQDSKNA</sequence>
<organism evidence="3 4">
    <name type="scientific">Bagarius yarrelli</name>
    <name type="common">Goonch</name>
    <name type="synonym">Bagrus yarrelli</name>
    <dbReference type="NCBI Taxonomy" id="175774"/>
    <lineage>
        <taxon>Eukaryota</taxon>
        <taxon>Metazoa</taxon>
        <taxon>Chordata</taxon>
        <taxon>Craniata</taxon>
        <taxon>Vertebrata</taxon>
        <taxon>Euteleostomi</taxon>
        <taxon>Actinopterygii</taxon>
        <taxon>Neopterygii</taxon>
        <taxon>Teleostei</taxon>
        <taxon>Ostariophysi</taxon>
        <taxon>Siluriformes</taxon>
        <taxon>Sisoridae</taxon>
        <taxon>Sisorinae</taxon>
        <taxon>Bagarius</taxon>
    </lineage>
</organism>
<dbReference type="PROSITE" id="PS50297">
    <property type="entry name" value="ANK_REP_REGION"/>
    <property type="match status" value="6"/>
</dbReference>
<feature type="repeat" description="ANK" evidence="1">
    <location>
        <begin position="538"/>
        <end position="570"/>
    </location>
</feature>
<dbReference type="EMBL" id="VCAZ01000127">
    <property type="protein sequence ID" value="TSV68141.1"/>
    <property type="molecule type" value="Genomic_DNA"/>
</dbReference>
<proteinExistence type="predicted"/>
<keyword evidence="1" id="KW-0040">ANK repeat</keyword>
<dbReference type="PRINTS" id="PR01415">
    <property type="entry name" value="ANKYRIN"/>
</dbReference>
<dbReference type="Gene3D" id="1.25.40.20">
    <property type="entry name" value="Ankyrin repeat-containing domain"/>
    <property type="match status" value="4"/>
</dbReference>
<dbReference type="PANTHER" id="PTHR24127">
    <property type="entry name" value="ANKYRIN REPEAT AND EF-HAND DOMAIN-CONTAINING PROTEIN 1"/>
    <property type="match status" value="1"/>
</dbReference>
<dbReference type="PROSITE" id="PS50088">
    <property type="entry name" value="ANK_REPEAT"/>
    <property type="match status" value="6"/>
</dbReference>
<dbReference type="PANTHER" id="PTHR24127:SF1">
    <property type="entry name" value="ANKYRIN REPEAT AND EF-HAND DOMAIN-CONTAINING PROTEIN 1"/>
    <property type="match status" value="1"/>
</dbReference>
<feature type="region of interest" description="Disordered" evidence="2">
    <location>
        <begin position="601"/>
        <end position="626"/>
    </location>
</feature>
<accession>A0A556V5J4</accession>
<dbReference type="SUPFAM" id="SSF48403">
    <property type="entry name" value="Ankyrin repeat"/>
    <property type="match status" value="2"/>
</dbReference>
<evidence type="ECO:0000313" key="4">
    <source>
        <dbReference type="Proteomes" id="UP000319801"/>
    </source>
</evidence>
<feature type="repeat" description="ANK" evidence="1">
    <location>
        <begin position="206"/>
        <end position="238"/>
    </location>
</feature>
<feature type="repeat" description="ANK" evidence="1">
    <location>
        <begin position="505"/>
        <end position="537"/>
    </location>
</feature>
<feature type="repeat" description="ANK" evidence="1">
    <location>
        <begin position="472"/>
        <end position="504"/>
    </location>
</feature>
<dbReference type="Pfam" id="PF00023">
    <property type="entry name" value="Ank"/>
    <property type="match status" value="1"/>
</dbReference>
<comment type="caution">
    <text evidence="3">The sequence shown here is derived from an EMBL/GenBank/DDBJ whole genome shotgun (WGS) entry which is preliminary data.</text>
</comment>
<feature type="repeat" description="ANK" evidence="1">
    <location>
        <begin position="103"/>
        <end position="135"/>
    </location>
</feature>
<evidence type="ECO:0000256" key="2">
    <source>
        <dbReference type="SAM" id="MobiDB-lite"/>
    </source>
</evidence>